<dbReference type="AlphaFoldDB" id="A0AAE0YGL6"/>
<dbReference type="EMBL" id="JAWDGP010006239">
    <property type="protein sequence ID" value="KAK3745030.1"/>
    <property type="molecule type" value="Genomic_DNA"/>
</dbReference>
<protein>
    <submittedName>
        <fullName evidence="1">Uncharacterized protein</fullName>
    </submittedName>
</protein>
<gene>
    <name evidence="1" type="ORF">RRG08_037645</name>
</gene>
<dbReference type="Proteomes" id="UP001283361">
    <property type="component" value="Unassembled WGS sequence"/>
</dbReference>
<name>A0AAE0YGL6_9GAST</name>
<proteinExistence type="predicted"/>
<sequence length="92" mass="10419">MRPLIFLPTSAPPVKRTFLPPPYPLPTLFSLSLEVAISHRSLPRPQLAQWEKSLAISDPQIEPASRRARNRSYYRGQLATSRNPLLLVLSDD</sequence>
<reference evidence="1" key="1">
    <citation type="journal article" date="2023" name="G3 (Bethesda)">
        <title>A reference genome for the long-term kleptoplast-retaining sea slug Elysia crispata morphotype clarki.</title>
        <authorList>
            <person name="Eastman K.E."/>
            <person name="Pendleton A.L."/>
            <person name="Shaikh M.A."/>
            <person name="Suttiyut T."/>
            <person name="Ogas R."/>
            <person name="Tomko P."/>
            <person name="Gavelis G."/>
            <person name="Widhalm J.R."/>
            <person name="Wisecaver J.H."/>
        </authorList>
    </citation>
    <scope>NUCLEOTIDE SEQUENCE</scope>
    <source>
        <strain evidence="1">ECLA1</strain>
    </source>
</reference>
<accession>A0AAE0YGL6</accession>
<comment type="caution">
    <text evidence="1">The sequence shown here is derived from an EMBL/GenBank/DDBJ whole genome shotgun (WGS) entry which is preliminary data.</text>
</comment>
<keyword evidence="2" id="KW-1185">Reference proteome</keyword>
<evidence type="ECO:0000313" key="2">
    <source>
        <dbReference type="Proteomes" id="UP001283361"/>
    </source>
</evidence>
<organism evidence="1 2">
    <name type="scientific">Elysia crispata</name>
    <name type="common">lettuce slug</name>
    <dbReference type="NCBI Taxonomy" id="231223"/>
    <lineage>
        <taxon>Eukaryota</taxon>
        <taxon>Metazoa</taxon>
        <taxon>Spiralia</taxon>
        <taxon>Lophotrochozoa</taxon>
        <taxon>Mollusca</taxon>
        <taxon>Gastropoda</taxon>
        <taxon>Heterobranchia</taxon>
        <taxon>Euthyneura</taxon>
        <taxon>Panpulmonata</taxon>
        <taxon>Sacoglossa</taxon>
        <taxon>Placobranchoidea</taxon>
        <taxon>Plakobranchidae</taxon>
        <taxon>Elysia</taxon>
    </lineage>
</organism>
<evidence type="ECO:0000313" key="1">
    <source>
        <dbReference type="EMBL" id="KAK3745030.1"/>
    </source>
</evidence>